<evidence type="ECO:0000313" key="4">
    <source>
        <dbReference type="Proteomes" id="UP000594342"/>
    </source>
</evidence>
<dbReference type="GO" id="GO:0004519">
    <property type="term" value="F:endonuclease activity"/>
    <property type="evidence" value="ECO:0007669"/>
    <property type="project" value="UniProtKB-KW"/>
</dbReference>
<evidence type="ECO:0000313" key="3">
    <source>
        <dbReference type="EMBL" id="VBB18384.1"/>
    </source>
</evidence>
<dbReference type="Pfam" id="PF13392">
    <property type="entry name" value="HNH_3"/>
    <property type="match status" value="2"/>
</dbReference>
<feature type="domain" description="HNH nuclease" evidence="2">
    <location>
        <begin position="237"/>
        <end position="285"/>
    </location>
</feature>
<dbReference type="EMBL" id="UPSH01000001">
    <property type="protein sequence ID" value="VBB18384.1"/>
    <property type="molecule type" value="Genomic_DNA"/>
</dbReference>
<dbReference type="GO" id="GO:0016788">
    <property type="term" value="F:hydrolase activity, acting on ester bonds"/>
    <property type="evidence" value="ECO:0007669"/>
    <property type="project" value="InterPro"/>
</dbReference>
<evidence type="ECO:0000259" key="2">
    <source>
        <dbReference type="SMART" id="SM00507"/>
    </source>
</evidence>
<dbReference type="Pfam" id="PF07463">
    <property type="entry name" value="NUMOD4"/>
    <property type="match status" value="2"/>
</dbReference>
<dbReference type="Proteomes" id="UP000594342">
    <property type="component" value="Unassembled WGS sequence"/>
</dbReference>
<dbReference type="SUPFAM" id="SSF64496">
    <property type="entry name" value="DNA-binding domain of intron-encoded endonucleases"/>
    <property type="match status" value="1"/>
</dbReference>
<dbReference type="SUPFAM" id="SSF54060">
    <property type="entry name" value="His-Me finger endonucleases"/>
    <property type="match status" value="2"/>
</dbReference>
<comment type="caution">
    <text evidence="3">The sequence shown here is derived from an EMBL/GenBank/DDBJ whole genome shotgun (WGS) entry which is preliminary data.</text>
</comment>
<protein>
    <submittedName>
        <fullName evidence="3">Intron HNH endonuclease</fullName>
    </submittedName>
</protein>
<feature type="compositionally biased region" description="Polar residues" evidence="1">
    <location>
        <begin position="370"/>
        <end position="382"/>
    </location>
</feature>
<evidence type="ECO:0000256" key="1">
    <source>
        <dbReference type="SAM" id="MobiDB-lite"/>
    </source>
</evidence>
<dbReference type="InterPro" id="IPR044925">
    <property type="entry name" value="His-Me_finger_sf"/>
</dbReference>
<keyword evidence="3" id="KW-0540">Nuclease</keyword>
<keyword evidence="3" id="KW-0255">Endonuclease</keyword>
<organism evidence="3 4">
    <name type="scientific">Yasminevirus sp. GU-2018</name>
    <dbReference type="NCBI Taxonomy" id="2420051"/>
    <lineage>
        <taxon>Viruses</taxon>
        <taxon>Varidnaviria</taxon>
        <taxon>Bamfordvirae</taxon>
        <taxon>Nucleocytoviricota</taxon>
        <taxon>Megaviricetes</taxon>
        <taxon>Imitervirales</taxon>
        <taxon>Mimiviridae</taxon>
        <taxon>Klosneuvirinae</taxon>
        <taxon>Yasminevirus</taxon>
        <taxon>Yasminevirus saudimassiliense</taxon>
    </lineage>
</organism>
<keyword evidence="3" id="KW-0378">Hydrolase</keyword>
<dbReference type="Gene3D" id="1.10.10.10">
    <property type="entry name" value="Winged helix-like DNA-binding domain superfamily/Winged helix DNA-binding domain"/>
    <property type="match status" value="1"/>
</dbReference>
<accession>A0A5K0UA95</accession>
<feature type="domain" description="HNH nuclease" evidence="2">
    <location>
        <begin position="61"/>
        <end position="110"/>
    </location>
</feature>
<dbReference type="SMART" id="SM00497">
    <property type="entry name" value="IENR1"/>
    <property type="match status" value="1"/>
</dbReference>
<dbReference type="Gene3D" id="3.90.75.20">
    <property type="match status" value="2"/>
</dbReference>
<feature type="region of interest" description="Disordered" evidence="1">
    <location>
        <begin position="360"/>
        <end position="382"/>
    </location>
</feature>
<dbReference type="InterPro" id="IPR003647">
    <property type="entry name" value="Intron_nuc_1_rpt"/>
</dbReference>
<dbReference type="InterPro" id="IPR036388">
    <property type="entry name" value="WH-like_DNA-bd_sf"/>
</dbReference>
<name>A0A5K0UA95_9VIRU</name>
<dbReference type="SMART" id="SM00507">
    <property type="entry name" value="HNHc"/>
    <property type="match status" value="2"/>
</dbReference>
<gene>
    <name evidence="3" type="ORF">YASMINEVIRUS_847</name>
</gene>
<sequence length="382" mass="43649">MLINKKKMSVLWKPIDGFEHYCVSNTGLIKSSKTDKILLANNLRGGYKSVHLTNRNGQLVTAKALKIHRLVAKAFIPNDDPLKTVVNHIDANRLNNHVSNLEWVTTAENTKHGYVVGNNRVTKRMIQKLDADRNVIEEYESFKEAREKTGIDDAGIAKVCKGQRRNAGGFGWKFSHENPNEVHDEEIDLSDAVEVDGFPNYQIFNDGRIYSTRFKKYLKSQTNADGYKSISLANNNVKKTFLVHRLVAEHFIPKVKGKDLVNHIDSDKQNNHVDNLEWCDNSENVSHAYRQKKDKQKTKVNDVKTNDIKKVVKKDSDNKTEKKKVNLNINADLTDFIHIDDIDNLEVDIKIRVVKKTNTTKKTEVNSTNDSKTQNRQKTLNS</sequence>
<keyword evidence="4" id="KW-1185">Reference proteome</keyword>
<dbReference type="InterPro" id="IPR003615">
    <property type="entry name" value="HNH_nuc"/>
</dbReference>
<dbReference type="InterPro" id="IPR010902">
    <property type="entry name" value="NUMOD4"/>
</dbReference>
<reference evidence="3 4" key="1">
    <citation type="submission" date="2018-10" db="EMBL/GenBank/DDBJ databases">
        <authorList>
            <consortium name="IHU Genomes"/>
        </authorList>
    </citation>
    <scope>NUCLEOTIDE SEQUENCE [LARGE SCALE GENOMIC DNA]</scope>
    <source>
        <strain evidence="3 4">A1</strain>
    </source>
</reference>
<proteinExistence type="predicted"/>